<dbReference type="Gene3D" id="1.20.58.220">
    <property type="entry name" value="Phosphate transport system protein phou homolog 2, domain 2"/>
    <property type="match status" value="1"/>
</dbReference>
<evidence type="ECO:0000313" key="2">
    <source>
        <dbReference type="EMBL" id="PFG35136.1"/>
    </source>
</evidence>
<gene>
    <name evidence="2" type="ORF">ATL42_3074</name>
</gene>
<dbReference type="Pfam" id="PF01865">
    <property type="entry name" value="PhoU_div"/>
    <property type="match status" value="1"/>
</dbReference>
<dbReference type="OrthoDB" id="9797568at2"/>
<evidence type="ECO:0000313" key="3">
    <source>
        <dbReference type="Proteomes" id="UP000225548"/>
    </source>
</evidence>
<evidence type="ECO:0008006" key="4">
    <source>
        <dbReference type="Google" id="ProtNLM"/>
    </source>
</evidence>
<comment type="caution">
    <text evidence="2">The sequence shown here is derived from an EMBL/GenBank/DDBJ whole genome shotgun (WGS) entry which is preliminary data.</text>
</comment>
<keyword evidence="3" id="KW-1185">Reference proteome</keyword>
<dbReference type="InterPro" id="IPR052912">
    <property type="entry name" value="UPF0111_domain"/>
</dbReference>
<dbReference type="InterPro" id="IPR038078">
    <property type="entry name" value="PhoU-like_sf"/>
</dbReference>
<dbReference type="InterPro" id="IPR018445">
    <property type="entry name" value="Put_Phosphate_transp_reg"/>
</dbReference>
<protein>
    <recommendedName>
        <fullName evidence="4">Phosphate transport regulator</fullName>
    </recommendedName>
</protein>
<reference evidence="2 3" key="1">
    <citation type="submission" date="2017-10" db="EMBL/GenBank/DDBJ databases">
        <title>Sequencing the genomes of 1000 actinobacteria strains.</title>
        <authorList>
            <person name="Klenk H.-P."/>
        </authorList>
    </citation>
    <scope>NUCLEOTIDE SEQUENCE [LARGE SCALE GENOMIC DNA]</scope>
    <source>
        <strain evidence="2 3">DSM 18966</strain>
    </source>
</reference>
<dbReference type="PANTHER" id="PTHR37298:SF1">
    <property type="entry name" value="UPF0111 PROTEIN YKAA"/>
    <property type="match status" value="1"/>
</dbReference>
<accession>A0A2A9E8Z1</accession>
<sequence length="206" mass="23061">MRLRLTPRDTSFFDLLAASADHLVTGANLLSELLGADRAGRKAIAKKLVETEHAADDATHSIMRRLNQTFVTPFDRDDIYGLASALDDCMDYMEEAGDLIVLYKLDELPPRVSDQIQVLQRCAELTAAAMPHLRSMGDLTEYWVEVNSLENQADKIHRKLLAQLFDEITDPILLMKLKEVVETLELAADAFETVANMVETIALKES</sequence>
<dbReference type="RefSeq" id="WP_098456067.1">
    <property type="nucleotide sequence ID" value="NZ_PDJG01000001.1"/>
</dbReference>
<name>A0A2A9E8Z1_9MICO</name>
<dbReference type="PANTHER" id="PTHR37298">
    <property type="entry name" value="UPF0111 PROTEIN YKAA"/>
    <property type="match status" value="1"/>
</dbReference>
<dbReference type="EMBL" id="PDJG01000001">
    <property type="protein sequence ID" value="PFG35136.1"/>
    <property type="molecule type" value="Genomic_DNA"/>
</dbReference>
<evidence type="ECO:0000256" key="1">
    <source>
        <dbReference type="ARBA" id="ARBA00008591"/>
    </source>
</evidence>
<organism evidence="2 3">
    <name type="scientific">Sanguibacter antarcticus</name>
    <dbReference type="NCBI Taxonomy" id="372484"/>
    <lineage>
        <taxon>Bacteria</taxon>
        <taxon>Bacillati</taxon>
        <taxon>Actinomycetota</taxon>
        <taxon>Actinomycetes</taxon>
        <taxon>Micrococcales</taxon>
        <taxon>Sanguibacteraceae</taxon>
        <taxon>Sanguibacter</taxon>
    </lineage>
</organism>
<dbReference type="Proteomes" id="UP000225548">
    <property type="component" value="Unassembled WGS sequence"/>
</dbReference>
<dbReference type="AlphaFoldDB" id="A0A2A9E8Z1"/>
<comment type="similarity">
    <text evidence="1">Belongs to the UPF0111 family.</text>
</comment>
<proteinExistence type="inferred from homology"/>
<dbReference type="SUPFAM" id="SSF109755">
    <property type="entry name" value="PhoU-like"/>
    <property type="match status" value="1"/>
</dbReference>